<dbReference type="EMBL" id="JACIEN010000004">
    <property type="protein sequence ID" value="MBB4018553.1"/>
    <property type="molecule type" value="Genomic_DNA"/>
</dbReference>
<dbReference type="Pfam" id="PF25876">
    <property type="entry name" value="HH_MFP_RND"/>
    <property type="match status" value="1"/>
</dbReference>
<evidence type="ECO:0000313" key="9">
    <source>
        <dbReference type="EMBL" id="MBB4018553.1"/>
    </source>
</evidence>
<feature type="domain" description="Multidrug resistance protein MdtA-like alpha-helical hairpin" evidence="5">
    <location>
        <begin position="108"/>
        <end position="177"/>
    </location>
</feature>
<feature type="domain" description="Multidrug resistance protein MdtA-like beta-barrel" evidence="7">
    <location>
        <begin position="215"/>
        <end position="303"/>
    </location>
</feature>
<dbReference type="PANTHER" id="PTHR30158">
    <property type="entry name" value="ACRA/E-RELATED COMPONENT OF DRUG EFFLUX TRANSPORTER"/>
    <property type="match status" value="1"/>
</dbReference>
<dbReference type="Gene3D" id="2.40.50.100">
    <property type="match status" value="1"/>
</dbReference>
<evidence type="ECO:0000256" key="1">
    <source>
        <dbReference type="ARBA" id="ARBA00004196"/>
    </source>
</evidence>
<dbReference type="InterPro" id="IPR006143">
    <property type="entry name" value="RND_pump_MFP"/>
</dbReference>
<dbReference type="FunFam" id="2.40.420.20:FF:000001">
    <property type="entry name" value="Efflux RND transporter periplasmic adaptor subunit"/>
    <property type="match status" value="1"/>
</dbReference>
<feature type="domain" description="Multidrug resistance protein MdtA-like C-terminal permuted SH3" evidence="8">
    <location>
        <begin position="310"/>
        <end position="368"/>
    </location>
</feature>
<feature type="signal peptide" evidence="4">
    <location>
        <begin position="1"/>
        <end position="34"/>
    </location>
</feature>
<dbReference type="Pfam" id="PF25917">
    <property type="entry name" value="BSH_RND"/>
    <property type="match status" value="1"/>
</dbReference>
<evidence type="ECO:0000256" key="2">
    <source>
        <dbReference type="ARBA" id="ARBA00009477"/>
    </source>
</evidence>
<dbReference type="GO" id="GO:0022857">
    <property type="term" value="F:transmembrane transporter activity"/>
    <property type="evidence" value="ECO:0007669"/>
    <property type="project" value="InterPro"/>
</dbReference>
<dbReference type="Gene3D" id="2.40.30.170">
    <property type="match status" value="1"/>
</dbReference>
<comment type="similarity">
    <text evidence="2">Belongs to the membrane fusion protein (MFP) (TC 8.A.1) family.</text>
</comment>
<dbReference type="Gene3D" id="1.10.287.470">
    <property type="entry name" value="Helix hairpin bin"/>
    <property type="match status" value="1"/>
</dbReference>
<dbReference type="Proteomes" id="UP000577362">
    <property type="component" value="Unassembled WGS sequence"/>
</dbReference>
<keyword evidence="4" id="KW-0732">Signal</keyword>
<evidence type="ECO:0000259" key="7">
    <source>
        <dbReference type="Pfam" id="PF25944"/>
    </source>
</evidence>
<feature type="chain" id="PRO_5032402358" evidence="4">
    <location>
        <begin position="35"/>
        <end position="392"/>
    </location>
</feature>
<dbReference type="AlphaFoldDB" id="A0A840C173"/>
<organism evidence="9 10">
    <name type="scientific">Chelatococcus caeni</name>
    <dbReference type="NCBI Taxonomy" id="1348468"/>
    <lineage>
        <taxon>Bacteria</taxon>
        <taxon>Pseudomonadati</taxon>
        <taxon>Pseudomonadota</taxon>
        <taxon>Alphaproteobacteria</taxon>
        <taxon>Hyphomicrobiales</taxon>
        <taxon>Chelatococcaceae</taxon>
        <taxon>Chelatococcus</taxon>
    </lineage>
</organism>
<sequence length="392" mass="40965">MAIPTAFPSSIAKPLAATLVAALLAAAPIGQAGAQQGAPPPQVTVVELAARDVPLTFQYAARISAFREVQVRARVGGILLERKFTEGARVKAGDILFVIDPDRYEAALAEAKARLQQAVAQHNQAVRDAERAASLYEKNIGSEKARDDAVSNEELTRAAMAAAEAAVKTAQLNLDYTQVTAPISGVTSLEEVPEGSLIGTGSDASLLTSITQLDPVYVNFSFSDAEAADIRRLLARQEERGGHSTELKVAIAFRDGTAYEREGTIDFTASSIDVSTGTLRARAVVANPEGRLIPGQFVRATIKGLTLDGAIVVPEGALMQGPKGQFVYTVDTEGKAQARPVTTGAQVEGGFVILSGLAAGDRLITEGVIKVRPGAAVAATPPVTKADLAARQ</sequence>
<evidence type="ECO:0000256" key="3">
    <source>
        <dbReference type="SAM" id="Coils"/>
    </source>
</evidence>
<comment type="caution">
    <text evidence="9">The sequence shown here is derived from an EMBL/GenBank/DDBJ whole genome shotgun (WGS) entry which is preliminary data.</text>
</comment>
<proteinExistence type="inferred from homology"/>
<evidence type="ECO:0000259" key="6">
    <source>
        <dbReference type="Pfam" id="PF25917"/>
    </source>
</evidence>
<accession>A0A840C173</accession>
<dbReference type="InterPro" id="IPR058627">
    <property type="entry name" value="MdtA-like_C"/>
</dbReference>
<reference evidence="9 10" key="1">
    <citation type="submission" date="2020-08" db="EMBL/GenBank/DDBJ databases">
        <title>Genomic Encyclopedia of Type Strains, Phase IV (KMG-IV): sequencing the most valuable type-strain genomes for metagenomic binning, comparative biology and taxonomic classification.</title>
        <authorList>
            <person name="Goeker M."/>
        </authorList>
    </citation>
    <scope>NUCLEOTIDE SEQUENCE [LARGE SCALE GENOMIC DNA]</scope>
    <source>
        <strain evidence="9 10">DSM 103737</strain>
    </source>
</reference>
<evidence type="ECO:0000259" key="5">
    <source>
        <dbReference type="Pfam" id="PF25876"/>
    </source>
</evidence>
<dbReference type="InterPro" id="IPR058625">
    <property type="entry name" value="MdtA-like_BSH"/>
</dbReference>
<keyword evidence="3" id="KW-0175">Coiled coil</keyword>
<dbReference type="Gene3D" id="2.40.420.20">
    <property type="match status" value="1"/>
</dbReference>
<dbReference type="Pfam" id="PF25944">
    <property type="entry name" value="Beta-barrel_RND"/>
    <property type="match status" value="1"/>
</dbReference>
<feature type="domain" description="Multidrug resistance protein MdtA-like barrel-sandwich hybrid" evidence="6">
    <location>
        <begin position="67"/>
        <end position="208"/>
    </location>
</feature>
<keyword evidence="10" id="KW-1185">Reference proteome</keyword>
<dbReference type="GO" id="GO:0005886">
    <property type="term" value="C:plasma membrane"/>
    <property type="evidence" value="ECO:0007669"/>
    <property type="project" value="TreeGrafter"/>
</dbReference>
<dbReference type="InterPro" id="IPR058624">
    <property type="entry name" value="MdtA-like_HH"/>
</dbReference>
<dbReference type="GO" id="GO:0046677">
    <property type="term" value="P:response to antibiotic"/>
    <property type="evidence" value="ECO:0007669"/>
    <property type="project" value="TreeGrafter"/>
</dbReference>
<dbReference type="Pfam" id="PF25967">
    <property type="entry name" value="RND-MFP_C"/>
    <property type="match status" value="1"/>
</dbReference>
<evidence type="ECO:0000256" key="4">
    <source>
        <dbReference type="SAM" id="SignalP"/>
    </source>
</evidence>
<feature type="coiled-coil region" evidence="3">
    <location>
        <begin position="108"/>
        <end position="139"/>
    </location>
</feature>
<dbReference type="GO" id="GO:0030313">
    <property type="term" value="C:cell envelope"/>
    <property type="evidence" value="ECO:0007669"/>
    <property type="project" value="UniProtKB-SubCell"/>
</dbReference>
<comment type="subcellular location">
    <subcellularLocation>
        <location evidence="1">Cell envelope</location>
    </subcellularLocation>
</comment>
<dbReference type="RefSeq" id="WP_183317460.1">
    <property type="nucleotide sequence ID" value="NZ_JACIEN010000004.1"/>
</dbReference>
<dbReference type="SUPFAM" id="SSF111369">
    <property type="entry name" value="HlyD-like secretion proteins"/>
    <property type="match status" value="1"/>
</dbReference>
<dbReference type="NCBIfam" id="TIGR01730">
    <property type="entry name" value="RND_mfp"/>
    <property type="match status" value="1"/>
</dbReference>
<gene>
    <name evidence="9" type="ORF">GGR16_003600</name>
</gene>
<evidence type="ECO:0000259" key="8">
    <source>
        <dbReference type="Pfam" id="PF25967"/>
    </source>
</evidence>
<name>A0A840C173_9HYPH</name>
<protein>
    <submittedName>
        <fullName evidence="9">Membrane fusion protein (Multidrug efflux system)</fullName>
    </submittedName>
</protein>
<evidence type="ECO:0000313" key="10">
    <source>
        <dbReference type="Proteomes" id="UP000577362"/>
    </source>
</evidence>
<dbReference type="InterPro" id="IPR058626">
    <property type="entry name" value="MdtA-like_b-barrel"/>
</dbReference>